<evidence type="ECO:0000313" key="3">
    <source>
        <dbReference type="Proteomes" id="UP000005143"/>
    </source>
</evidence>
<dbReference type="AlphaFoldDB" id="H0E125"/>
<dbReference type="Proteomes" id="UP000005143">
    <property type="component" value="Unassembled WGS sequence"/>
</dbReference>
<protein>
    <recommendedName>
        <fullName evidence="4">Secreted protein</fullName>
    </recommendedName>
</protein>
<feature type="chain" id="PRO_5003531803" description="Secreted protein" evidence="1">
    <location>
        <begin position="27"/>
        <end position="150"/>
    </location>
</feature>
<organism evidence="2 3">
    <name type="scientific">Patulibacter medicamentivorans</name>
    <dbReference type="NCBI Taxonomy" id="1097667"/>
    <lineage>
        <taxon>Bacteria</taxon>
        <taxon>Bacillati</taxon>
        <taxon>Actinomycetota</taxon>
        <taxon>Thermoleophilia</taxon>
        <taxon>Solirubrobacterales</taxon>
        <taxon>Patulibacteraceae</taxon>
        <taxon>Patulibacter</taxon>
    </lineage>
</organism>
<proteinExistence type="predicted"/>
<evidence type="ECO:0000256" key="1">
    <source>
        <dbReference type="SAM" id="SignalP"/>
    </source>
</evidence>
<reference evidence="2 3" key="1">
    <citation type="journal article" date="2013" name="Biodegradation">
        <title>Quantitative proteomic analysis of ibuprofen-degrading Patulibacter sp. strain I11.</title>
        <authorList>
            <person name="Almeida B."/>
            <person name="Kjeldal H."/>
            <person name="Lolas I."/>
            <person name="Knudsen A.D."/>
            <person name="Carvalho G."/>
            <person name="Nielsen K.L."/>
            <person name="Barreto Crespo M.T."/>
            <person name="Stensballe A."/>
            <person name="Nielsen J.L."/>
        </authorList>
    </citation>
    <scope>NUCLEOTIDE SEQUENCE [LARGE SCALE GENOMIC DNA]</scope>
    <source>
        <strain evidence="2 3">I11</strain>
    </source>
</reference>
<dbReference type="EMBL" id="AGUD01000017">
    <property type="protein sequence ID" value="EHN12600.1"/>
    <property type="molecule type" value="Genomic_DNA"/>
</dbReference>
<evidence type="ECO:0008006" key="4">
    <source>
        <dbReference type="Google" id="ProtNLM"/>
    </source>
</evidence>
<keyword evidence="3" id="KW-1185">Reference proteome</keyword>
<comment type="caution">
    <text evidence="2">The sequence shown here is derived from an EMBL/GenBank/DDBJ whole genome shotgun (WGS) entry which is preliminary data.</text>
</comment>
<feature type="signal peptide" evidence="1">
    <location>
        <begin position="1"/>
        <end position="26"/>
    </location>
</feature>
<gene>
    <name evidence="2" type="ORF">PAI11_04840</name>
</gene>
<keyword evidence="1" id="KW-0732">Signal</keyword>
<accession>H0E125</accession>
<evidence type="ECO:0000313" key="2">
    <source>
        <dbReference type="EMBL" id="EHN12600.1"/>
    </source>
</evidence>
<sequence length="150" mass="16149">MRSGVRRHVALGLSIALAVGASAVGAAPAGAYVHQWDPNSSPAACNNLPSDTRCYDNQGQTYNPWRSLSATSMAGRNLPELCVKAITSSNNLRSTTTGSSNDDYCVSNGGYRLINLIGATPESRGYVYWNWGSWYPWTNEDLRGRGNTDG</sequence>
<name>H0E125_9ACTN</name>